<comment type="caution">
    <text evidence="2">The sequence shown here is derived from an EMBL/GenBank/DDBJ whole genome shotgun (WGS) entry which is preliminary data.</text>
</comment>
<dbReference type="SUPFAM" id="SSF57196">
    <property type="entry name" value="EGF/Laminin"/>
    <property type="match status" value="1"/>
</dbReference>
<evidence type="ECO:0000259" key="1">
    <source>
        <dbReference type="PROSITE" id="PS00022"/>
    </source>
</evidence>
<proteinExistence type="predicted"/>
<reference evidence="2 3" key="1">
    <citation type="submission" date="2024-11" db="EMBL/GenBank/DDBJ databases">
        <title>Chromosome-level genome assembly of the freshwater bivalve Anodonta woodiana.</title>
        <authorList>
            <person name="Chen X."/>
        </authorList>
    </citation>
    <scope>NUCLEOTIDE SEQUENCE [LARGE SCALE GENOMIC DNA]</scope>
    <source>
        <strain evidence="2">MN2024</strain>
        <tissue evidence="2">Gills</tissue>
    </source>
</reference>
<feature type="domain" description="EGF-like" evidence="1">
    <location>
        <begin position="30"/>
        <end position="41"/>
    </location>
</feature>
<dbReference type="AlphaFoldDB" id="A0ABD3VCT8"/>
<dbReference type="InterPro" id="IPR000742">
    <property type="entry name" value="EGF"/>
</dbReference>
<dbReference type="Proteomes" id="UP001634394">
    <property type="component" value="Unassembled WGS sequence"/>
</dbReference>
<evidence type="ECO:0000313" key="2">
    <source>
        <dbReference type="EMBL" id="KAL3859305.1"/>
    </source>
</evidence>
<gene>
    <name evidence="2" type="ORF">ACJMK2_009530</name>
</gene>
<sequence length="53" mass="6105">MPWVSCTRNARCLNGGRLLIPDSPFGYCQCICLDDYAGPRCQFPRNRRDKRLA</sequence>
<accession>A0ABD3VCT8</accession>
<dbReference type="Gene3D" id="2.10.25.10">
    <property type="entry name" value="Laminin"/>
    <property type="match status" value="1"/>
</dbReference>
<keyword evidence="3" id="KW-1185">Reference proteome</keyword>
<protein>
    <recommendedName>
        <fullName evidence="1">EGF-like domain-containing protein</fullName>
    </recommendedName>
</protein>
<organism evidence="2 3">
    <name type="scientific">Sinanodonta woodiana</name>
    <name type="common">Chinese pond mussel</name>
    <name type="synonym">Anodonta woodiana</name>
    <dbReference type="NCBI Taxonomy" id="1069815"/>
    <lineage>
        <taxon>Eukaryota</taxon>
        <taxon>Metazoa</taxon>
        <taxon>Spiralia</taxon>
        <taxon>Lophotrochozoa</taxon>
        <taxon>Mollusca</taxon>
        <taxon>Bivalvia</taxon>
        <taxon>Autobranchia</taxon>
        <taxon>Heteroconchia</taxon>
        <taxon>Palaeoheterodonta</taxon>
        <taxon>Unionida</taxon>
        <taxon>Unionoidea</taxon>
        <taxon>Unionidae</taxon>
        <taxon>Unioninae</taxon>
        <taxon>Sinanodonta</taxon>
    </lineage>
</organism>
<dbReference type="EMBL" id="JBJQND010000012">
    <property type="protein sequence ID" value="KAL3859305.1"/>
    <property type="molecule type" value="Genomic_DNA"/>
</dbReference>
<feature type="non-terminal residue" evidence="2">
    <location>
        <position position="53"/>
    </location>
</feature>
<evidence type="ECO:0000313" key="3">
    <source>
        <dbReference type="Proteomes" id="UP001634394"/>
    </source>
</evidence>
<dbReference type="PROSITE" id="PS00022">
    <property type="entry name" value="EGF_1"/>
    <property type="match status" value="1"/>
</dbReference>
<name>A0ABD3VCT8_SINWO</name>